<dbReference type="EMBL" id="WFKQ01000248">
    <property type="protein sequence ID" value="MUG33631.1"/>
    <property type="molecule type" value="Genomic_DNA"/>
</dbReference>
<dbReference type="Proteomes" id="UP000442109">
    <property type="component" value="Unassembled WGS sequence"/>
</dbReference>
<evidence type="ECO:0000313" key="3">
    <source>
        <dbReference type="Proteomes" id="UP000442109"/>
    </source>
</evidence>
<protein>
    <submittedName>
        <fullName evidence="2">Uncharacterized protein</fullName>
    </submittedName>
</protein>
<name>A0A844M3W2_9GAMM</name>
<feature type="compositionally biased region" description="Polar residues" evidence="1">
    <location>
        <begin position="50"/>
        <end position="64"/>
    </location>
</feature>
<keyword evidence="3" id="KW-1185">Reference proteome</keyword>
<proteinExistence type="predicted"/>
<sequence length="64" mass="7239">MESTIVWSEPLPENEQEEMAAVQGDLNMGIVSKQTASEKRGYDWEETEQPRIQQEQANNDTLGA</sequence>
<dbReference type="AlphaFoldDB" id="A0A844M3W2"/>
<organism evidence="2 3">
    <name type="scientific">Psychrobacter sanguinis</name>
    <dbReference type="NCBI Taxonomy" id="861445"/>
    <lineage>
        <taxon>Bacteria</taxon>
        <taxon>Pseudomonadati</taxon>
        <taxon>Pseudomonadota</taxon>
        <taxon>Gammaproteobacteria</taxon>
        <taxon>Moraxellales</taxon>
        <taxon>Moraxellaceae</taxon>
        <taxon>Psychrobacter</taxon>
    </lineage>
</organism>
<reference evidence="2 3" key="1">
    <citation type="journal article" date="2019" name="PLoS ONE">
        <title>Pup mortality in New Zealand sea lions (Phocarctos hookeri) at Enderby Island, Auckland Islands, 2013-18.</title>
        <authorList>
            <person name="Michael S.A."/>
            <person name="Hayman D.T.S."/>
            <person name="Gray R."/>
            <person name="Zhang J."/>
            <person name="Rogers L."/>
            <person name="Roe W.D."/>
        </authorList>
    </citation>
    <scope>NUCLEOTIDE SEQUENCE [LARGE SCALE GENOMIC DNA]</scope>
    <source>
        <strain evidence="2 3">SM868</strain>
    </source>
</reference>
<feature type="non-terminal residue" evidence="2">
    <location>
        <position position="64"/>
    </location>
</feature>
<evidence type="ECO:0000256" key="1">
    <source>
        <dbReference type="SAM" id="MobiDB-lite"/>
    </source>
</evidence>
<comment type="caution">
    <text evidence="2">The sequence shown here is derived from an EMBL/GenBank/DDBJ whole genome shotgun (WGS) entry which is preliminary data.</text>
</comment>
<dbReference type="RefSeq" id="WP_155587843.1">
    <property type="nucleotide sequence ID" value="NZ_WFKQ01000248.1"/>
</dbReference>
<accession>A0A844M3W2</accession>
<gene>
    <name evidence="2" type="ORF">GB996_12705</name>
</gene>
<evidence type="ECO:0000313" key="2">
    <source>
        <dbReference type="EMBL" id="MUG33631.1"/>
    </source>
</evidence>
<feature type="region of interest" description="Disordered" evidence="1">
    <location>
        <begin position="37"/>
        <end position="64"/>
    </location>
</feature>